<sequence length="455" mass="48493">ERHGRPRRRRHPGPHPVTARGAARRGRGGAGARVPRPAPRGRRPRRAGGRGVLRVRRPDRPGPAGALRRPAPGPRPGRRARLGAGPAAGARRRPRRARRPPAPGPRGTRAHRRVLRGVVPGAPRDPRHRAGRPRLAGRGCGRRPGGAAGRPRRRARRARRPARAPRPRAPDARGRRLGRCVRRDQHALRLAAARGVPADGGGRAGRRDARPGARAGPPRGRGRDDHLRRPGLLDRSGRGVARHPRPAAGGEPDAHRVRVGRRDRDRRRAGGHDDPPGRWAAALARRAPAAGRGAGGRAGDRAARGGLRPADRPPGDRGPLLRRGHDRAAAADRCGAARGRRAGPPGRQGPRLLPVAGRVPRRPRLPRDVPGGGRRPRPRPPPGTLPAGRRGDGDRGHVHGHAAAPAHVGPARHPAARGGRSRADAPGHRGGGRRLRRRAPAHPAPGDPSCRARDM</sequence>
<gene>
    <name evidence="2" type="ORF">AVDCRST_MAG54-4155</name>
</gene>
<feature type="non-terminal residue" evidence="2">
    <location>
        <position position="1"/>
    </location>
</feature>
<evidence type="ECO:0000313" key="2">
    <source>
        <dbReference type="EMBL" id="CAA9287420.1"/>
    </source>
</evidence>
<feature type="compositionally biased region" description="Basic and acidic residues" evidence="1">
    <location>
        <begin position="298"/>
        <end position="315"/>
    </location>
</feature>
<feature type="compositionally biased region" description="Gly residues" evidence="1">
    <location>
        <begin position="138"/>
        <end position="148"/>
    </location>
</feature>
<protein>
    <submittedName>
        <fullName evidence="2">Uncharacterized protein</fullName>
    </submittedName>
</protein>
<evidence type="ECO:0000256" key="1">
    <source>
        <dbReference type="SAM" id="MobiDB-lite"/>
    </source>
</evidence>
<organism evidence="2">
    <name type="scientific">uncultured Actinomycetospora sp</name>
    <dbReference type="NCBI Taxonomy" id="1135996"/>
    <lineage>
        <taxon>Bacteria</taxon>
        <taxon>Bacillati</taxon>
        <taxon>Actinomycetota</taxon>
        <taxon>Actinomycetes</taxon>
        <taxon>Pseudonocardiales</taxon>
        <taxon>Pseudonocardiaceae</taxon>
        <taxon>Actinomycetospora</taxon>
        <taxon>environmental samples</taxon>
    </lineage>
</organism>
<dbReference type="AlphaFoldDB" id="A0A6J4JTT1"/>
<feature type="compositionally biased region" description="Low complexity" evidence="1">
    <location>
        <begin position="331"/>
        <end position="358"/>
    </location>
</feature>
<feature type="non-terminal residue" evidence="2">
    <location>
        <position position="455"/>
    </location>
</feature>
<proteinExistence type="predicted"/>
<dbReference type="EMBL" id="CADCTH010000523">
    <property type="protein sequence ID" value="CAA9287420.1"/>
    <property type="molecule type" value="Genomic_DNA"/>
</dbReference>
<name>A0A6J4JTT1_9PSEU</name>
<feature type="compositionally biased region" description="Low complexity" evidence="1">
    <location>
        <begin position="277"/>
        <end position="291"/>
    </location>
</feature>
<feature type="compositionally biased region" description="Basic residues" evidence="1">
    <location>
        <begin position="90"/>
        <end position="99"/>
    </location>
</feature>
<feature type="compositionally biased region" description="Basic and acidic residues" evidence="1">
    <location>
        <begin position="221"/>
        <end position="237"/>
    </location>
</feature>
<feature type="compositionally biased region" description="Low complexity" evidence="1">
    <location>
        <begin position="401"/>
        <end position="417"/>
    </location>
</feature>
<feature type="compositionally biased region" description="Basic residues" evidence="1">
    <location>
        <begin position="430"/>
        <end position="440"/>
    </location>
</feature>
<reference evidence="2" key="1">
    <citation type="submission" date="2020-02" db="EMBL/GenBank/DDBJ databases">
        <authorList>
            <person name="Meier V. D."/>
        </authorList>
    </citation>
    <scope>NUCLEOTIDE SEQUENCE</scope>
    <source>
        <strain evidence="2">AVDCRST_MAG54</strain>
    </source>
</reference>
<feature type="compositionally biased region" description="Basic residues" evidence="1">
    <location>
        <begin position="1"/>
        <end position="13"/>
    </location>
</feature>
<feature type="region of interest" description="Disordered" evidence="1">
    <location>
        <begin position="1"/>
        <end position="455"/>
    </location>
</feature>
<feature type="compositionally biased region" description="Basic and acidic residues" evidence="1">
    <location>
        <begin position="252"/>
        <end position="276"/>
    </location>
</feature>
<accession>A0A6J4JTT1</accession>
<feature type="compositionally biased region" description="Basic residues" evidence="1">
    <location>
        <begin position="150"/>
        <end position="166"/>
    </location>
</feature>
<feature type="compositionally biased region" description="Basic residues" evidence="1">
    <location>
        <begin position="39"/>
        <end position="57"/>
    </location>
</feature>